<dbReference type="AlphaFoldDB" id="A0A8H3YQB1"/>
<name>A0A8H3YQB1_VENIN</name>
<evidence type="ECO:0000313" key="2">
    <source>
        <dbReference type="EMBL" id="KAE9969520.1"/>
    </source>
</evidence>
<evidence type="ECO:0000313" key="3">
    <source>
        <dbReference type="EMBL" id="KAE9978016.1"/>
    </source>
</evidence>
<reference evidence="2 5" key="1">
    <citation type="submission" date="2019-11" db="EMBL/GenBank/DDBJ databases">
        <title>Venturia inaequalis Genome Resource.</title>
        <authorList>
            <person name="Lichtner F.J."/>
        </authorList>
    </citation>
    <scope>NUCLEOTIDE SEQUENCE [LARGE SCALE GENOMIC DNA]</scope>
    <source>
        <strain evidence="3 6">120213</strain>
        <strain evidence="2">Bline_iso_100314</strain>
        <strain evidence="4 7">DMI_063113</strain>
    </source>
</reference>
<evidence type="ECO:0000313" key="4">
    <source>
        <dbReference type="EMBL" id="KAE9989572.1"/>
    </source>
</evidence>
<evidence type="ECO:0000313" key="5">
    <source>
        <dbReference type="Proteomes" id="UP000433883"/>
    </source>
</evidence>
<dbReference type="Proteomes" id="UP000490939">
    <property type="component" value="Unassembled WGS sequence"/>
</dbReference>
<feature type="region of interest" description="Disordered" evidence="1">
    <location>
        <begin position="121"/>
        <end position="142"/>
    </location>
</feature>
<accession>A0A8H3YQB1</accession>
<protein>
    <submittedName>
        <fullName evidence="2">Uncharacterized protein</fullName>
    </submittedName>
</protein>
<organism evidence="2 5">
    <name type="scientific">Venturia inaequalis</name>
    <name type="common">Apple scab fungus</name>
    <dbReference type="NCBI Taxonomy" id="5025"/>
    <lineage>
        <taxon>Eukaryota</taxon>
        <taxon>Fungi</taxon>
        <taxon>Dikarya</taxon>
        <taxon>Ascomycota</taxon>
        <taxon>Pezizomycotina</taxon>
        <taxon>Dothideomycetes</taxon>
        <taxon>Pleosporomycetidae</taxon>
        <taxon>Venturiales</taxon>
        <taxon>Venturiaceae</taxon>
        <taxon>Venturia</taxon>
    </lineage>
</organism>
<comment type="caution">
    <text evidence="2">The sequence shown here is derived from an EMBL/GenBank/DDBJ whole genome shotgun (WGS) entry which is preliminary data.</text>
</comment>
<proteinExistence type="predicted"/>
<gene>
    <name evidence="2" type="ORF">BLS_005326</name>
    <name evidence="4" type="ORF">EG327_002491</name>
    <name evidence="3" type="ORF">EG328_001720</name>
</gene>
<evidence type="ECO:0000313" key="7">
    <source>
        <dbReference type="Proteomes" id="UP000490939"/>
    </source>
</evidence>
<dbReference type="Proteomes" id="UP000447873">
    <property type="component" value="Unassembled WGS sequence"/>
</dbReference>
<dbReference type="OrthoDB" id="10620685at2759"/>
<feature type="region of interest" description="Disordered" evidence="1">
    <location>
        <begin position="1"/>
        <end position="57"/>
    </location>
</feature>
<dbReference type="EMBL" id="WNWQ01000365">
    <property type="protein sequence ID" value="KAE9969520.1"/>
    <property type="molecule type" value="Genomic_DNA"/>
</dbReference>
<dbReference type="Proteomes" id="UP000433883">
    <property type="component" value="Unassembled WGS sequence"/>
</dbReference>
<sequence>MSSNKPSSAVSIPIKDQRDNDRMGGVAASMAMDASMNPGLADPTPTPISPPTQNQPVLTATGLANASQSLEHGLHTGGAAITPAVLKTTTNDAQDEAKHDEAKNDELEIDGLKIDGLKIDEAKQEAEEKEADKEKAPETMTEKVVHVASEVASAVKAAANDAVSAVTGALPTRVKDAASTAAEATSTVADAATNAIPDSVKDATTAIKDAATDAVSTATSTVKDVIPEVVKDKASKVGKSIDPAQVVDAEGSIPVSAVEADAKNKDTIV</sequence>
<dbReference type="EMBL" id="WNWR01000179">
    <property type="protein sequence ID" value="KAE9989572.1"/>
    <property type="molecule type" value="Genomic_DNA"/>
</dbReference>
<dbReference type="EMBL" id="WNWS01000143">
    <property type="protein sequence ID" value="KAE9978016.1"/>
    <property type="molecule type" value="Genomic_DNA"/>
</dbReference>
<feature type="compositionally biased region" description="Polar residues" evidence="1">
    <location>
        <begin position="1"/>
        <end position="10"/>
    </location>
</feature>
<evidence type="ECO:0000256" key="1">
    <source>
        <dbReference type="SAM" id="MobiDB-lite"/>
    </source>
</evidence>
<evidence type="ECO:0000313" key="6">
    <source>
        <dbReference type="Proteomes" id="UP000447873"/>
    </source>
</evidence>
<keyword evidence="7" id="KW-1185">Reference proteome</keyword>